<evidence type="ECO:0000313" key="2">
    <source>
        <dbReference type="Proteomes" id="UP000250140"/>
    </source>
</evidence>
<evidence type="ECO:0000313" key="1">
    <source>
        <dbReference type="EMBL" id="OCL12927.1"/>
    </source>
</evidence>
<dbReference type="PANTHER" id="PTHR36978">
    <property type="entry name" value="P-LOOP CONTAINING NUCLEOTIDE TRIPHOSPHATE HYDROLASE"/>
    <property type="match status" value="1"/>
</dbReference>
<dbReference type="InterPro" id="IPR027417">
    <property type="entry name" value="P-loop_NTPase"/>
</dbReference>
<dbReference type="EMBL" id="KV748809">
    <property type="protein sequence ID" value="OCL12927.1"/>
    <property type="molecule type" value="Genomic_DNA"/>
</dbReference>
<feature type="non-terminal residue" evidence="1">
    <location>
        <position position="234"/>
    </location>
</feature>
<dbReference type="PANTHER" id="PTHR36978:SF4">
    <property type="entry name" value="P-LOOP CONTAINING NUCLEOSIDE TRIPHOSPHATE HYDROLASE PROTEIN"/>
    <property type="match status" value="1"/>
</dbReference>
<sequence length="234" mass="26640">NAMPPPKSPRLIDCDCHALTRMRPMKVLVLGMPRTGADSMFLALKILGYNPYHMKVAIESPKYDLKFWNEAYKAKFFGKGQAYGRAEFDKLVGEYDALTDIPPAVFVDELIQSYPDAKVILTIRDPDEWLACMKSTVFAIVDWPGIRILKLLDPFVVGALFTGIDLVAKGFFGDYGGSKSRQAYIDHYEYVRKAVPKNKLLEFHQPFEWKPLCDFLGTSLPNDSFPRMNNPEKF</sequence>
<reference evidence="1 2" key="1">
    <citation type="journal article" date="2016" name="Nat. Commun.">
        <title>Ectomycorrhizal ecology is imprinted in the genome of the dominant symbiotic fungus Cenococcum geophilum.</title>
        <authorList>
            <consortium name="DOE Joint Genome Institute"/>
            <person name="Peter M."/>
            <person name="Kohler A."/>
            <person name="Ohm R.A."/>
            <person name="Kuo A."/>
            <person name="Krutzmann J."/>
            <person name="Morin E."/>
            <person name="Arend M."/>
            <person name="Barry K.W."/>
            <person name="Binder M."/>
            <person name="Choi C."/>
            <person name="Clum A."/>
            <person name="Copeland A."/>
            <person name="Grisel N."/>
            <person name="Haridas S."/>
            <person name="Kipfer T."/>
            <person name="LaButti K."/>
            <person name="Lindquist E."/>
            <person name="Lipzen A."/>
            <person name="Maire R."/>
            <person name="Meier B."/>
            <person name="Mihaltcheva S."/>
            <person name="Molinier V."/>
            <person name="Murat C."/>
            <person name="Poggeler S."/>
            <person name="Quandt C.A."/>
            <person name="Sperisen C."/>
            <person name="Tritt A."/>
            <person name="Tisserant E."/>
            <person name="Crous P.W."/>
            <person name="Henrissat B."/>
            <person name="Nehls U."/>
            <person name="Egli S."/>
            <person name="Spatafora J.W."/>
            <person name="Grigoriev I.V."/>
            <person name="Martin F.M."/>
        </authorList>
    </citation>
    <scope>NUCLEOTIDE SEQUENCE [LARGE SCALE GENOMIC DNA]</scope>
    <source>
        <strain evidence="1 2">CBS 207.34</strain>
    </source>
</reference>
<feature type="non-terminal residue" evidence="1">
    <location>
        <position position="1"/>
    </location>
</feature>
<keyword evidence="2" id="KW-1185">Reference proteome</keyword>
<dbReference type="OrthoDB" id="408152at2759"/>
<dbReference type="AlphaFoldDB" id="A0A8E2F970"/>
<name>A0A8E2F970_9PEZI</name>
<accession>A0A8E2F970</accession>
<protein>
    <recommendedName>
        <fullName evidence="3">Sulfotransferase</fullName>
    </recommendedName>
</protein>
<gene>
    <name evidence="1" type="ORF">AOQ84DRAFT_261091</name>
</gene>
<dbReference type="Proteomes" id="UP000250140">
    <property type="component" value="Unassembled WGS sequence"/>
</dbReference>
<dbReference type="Pfam" id="PF17784">
    <property type="entry name" value="Sulfotransfer_4"/>
    <property type="match status" value="1"/>
</dbReference>
<dbReference type="Gene3D" id="3.40.50.300">
    <property type="entry name" value="P-loop containing nucleotide triphosphate hydrolases"/>
    <property type="match status" value="1"/>
</dbReference>
<dbReference type="SUPFAM" id="SSF52540">
    <property type="entry name" value="P-loop containing nucleoside triphosphate hydrolases"/>
    <property type="match status" value="1"/>
</dbReference>
<dbReference type="InterPro" id="IPR040632">
    <property type="entry name" value="Sulfotransfer_4"/>
</dbReference>
<evidence type="ECO:0008006" key="3">
    <source>
        <dbReference type="Google" id="ProtNLM"/>
    </source>
</evidence>
<proteinExistence type="predicted"/>
<organism evidence="1 2">
    <name type="scientific">Glonium stellatum</name>
    <dbReference type="NCBI Taxonomy" id="574774"/>
    <lineage>
        <taxon>Eukaryota</taxon>
        <taxon>Fungi</taxon>
        <taxon>Dikarya</taxon>
        <taxon>Ascomycota</taxon>
        <taxon>Pezizomycotina</taxon>
        <taxon>Dothideomycetes</taxon>
        <taxon>Pleosporomycetidae</taxon>
        <taxon>Gloniales</taxon>
        <taxon>Gloniaceae</taxon>
        <taxon>Glonium</taxon>
    </lineage>
</organism>